<organism evidence="4 5">
    <name type="scientific">Paraconexibacter antarcticus</name>
    <dbReference type="NCBI Taxonomy" id="2949664"/>
    <lineage>
        <taxon>Bacteria</taxon>
        <taxon>Bacillati</taxon>
        <taxon>Actinomycetota</taxon>
        <taxon>Thermoleophilia</taxon>
        <taxon>Solirubrobacterales</taxon>
        <taxon>Paraconexibacteraceae</taxon>
        <taxon>Paraconexibacter</taxon>
    </lineage>
</organism>
<dbReference type="PANTHER" id="PTHR30204:SF89">
    <property type="entry name" value="HTH MERR-TYPE DOMAIN-CONTAINING PROTEIN"/>
    <property type="match status" value="1"/>
</dbReference>
<feature type="region of interest" description="Disordered" evidence="2">
    <location>
        <begin position="106"/>
        <end position="136"/>
    </location>
</feature>
<gene>
    <name evidence="4" type="ORF">NBH00_16045</name>
</gene>
<dbReference type="InterPro" id="IPR009061">
    <property type="entry name" value="DNA-bd_dom_put_sf"/>
</dbReference>
<evidence type="ECO:0000313" key="5">
    <source>
        <dbReference type="Proteomes" id="UP001056035"/>
    </source>
</evidence>
<dbReference type="EMBL" id="CP098502">
    <property type="protein sequence ID" value="UTI62867.1"/>
    <property type="molecule type" value="Genomic_DNA"/>
</dbReference>
<dbReference type="Gene3D" id="1.10.1660.10">
    <property type="match status" value="1"/>
</dbReference>
<dbReference type="SUPFAM" id="SSF46955">
    <property type="entry name" value="Putative DNA-binding domain"/>
    <property type="match status" value="1"/>
</dbReference>
<dbReference type="InterPro" id="IPR047057">
    <property type="entry name" value="MerR_fam"/>
</dbReference>
<dbReference type="Proteomes" id="UP001056035">
    <property type="component" value="Chromosome"/>
</dbReference>
<dbReference type="RefSeq" id="WP_254569602.1">
    <property type="nucleotide sequence ID" value="NZ_CP098502.1"/>
</dbReference>
<dbReference type="PANTHER" id="PTHR30204">
    <property type="entry name" value="REDOX-CYCLING DRUG-SENSING TRANSCRIPTIONAL ACTIVATOR SOXR"/>
    <property type="match status" value="1"/>
</dbReference>
<feature type="domain" description="HTH merR-type" evidence="3">
    <location>
        <begin position="45"/>
        <end position="103"/>
    </location>
</feature>
<dbReference type="CDD" id="cd00592">
    <property type="entry name" value="HTH_MerR-like"/>
    <property type="match status" value="1"/>
</dbReference>
<dbReference type="InterPro" id="IPR000551">
    <property type="entry name" value="MerR-type_HTH_dom"/>
</dbReference>
<dbReference type="SMART" id="SM00422">
    <property type="entry name" value="HTH_MERR"/>
    <property type="match status" value="1"/>
</dbReference>
<evidence type="ECO:0000313" key="4">
    <source>
        <dbReference type="EMBL" id="UTI62867.1"/>
    </source>
</evidence>
<keyword evidence="5" id="KW-1185">Reference proteome</keyword>
<evidence type="ECO:0000256" key="1">
    <source>
        <dbReference type="ARBA" id="ARBA00023125"/>
    </source>
</evidence>
<protein>
    <submittedName>
        <fullName evidence="4">MerR family transcriptional regulator</fullName>
    </submittedName>
</protein>
<accession>A0ABY5DQ00</accession>
<dbReference type="Pfam" id="PF13411">
    <property type="entry name" value="MerR_1"/>
    <property type="match status" value="1"/>
</dbReference>
<evidence type="ECO:0000256" key="2">
    <source>
        <dbReference type="SAM" id="MobiDB-lite"/>
    </source>
</evidence>
<proteinExistence type="predicted"/>
<evidence type="ECO:0000259" key="3">
    <source>
        <dbReference type="PROSITE" id="PS50937"/>
    </source>
</evidence>
<dbReference type="PROSITE" id="PS50937">
    <property type="entry name" value="HTH_MERR_2"/>
    <property type="match status" value="1"/>
</dbReference>
<feature type="region of interest" description="Disordered" evidence="2">
    <location>
        <begin position="1"/>
        <end position="31"/>
    </location>
</feature>
<reference evidence="4 5" key="1">
    <citation type="submission" date="2022-06" db="EMBL/GenBank/DDBJ databases">
        <title>Paraconexibacter antarcticus.</title>
        <authorList>
            <person name="Kim C.S."/>
        </authorList>
    </citation>
    <scope>NUCLEOTIDE SEQUENCE [LARGE SCALE GENOMIC DNA]</scope>
    <source>
        <strain evidence="4 5">02-257</strain>
    </source>
</reference>
<name>A0ABY5DQ00_9ACTN</name>
<sequence length="283" mass="31235">MALTDADSSRPQPPAGPSGRGREEQPRKSMTIGAVCKALEQEFPDISISKIRYLEDQKLLTPRRTPGGYRLYAQSDVQRLRTILRLQRDEFLPLRVIRQELAAGRAADATPAAPAPEAPAGEAAEPAGDDGRPRRRVSMSVRGVGASYSLEDVLEETRAEPSLVAELEDYGVIRGEVRAGVKYFDETEREIIRAVTELARYGVGGRNLRAFRTSADREAALLQQILAPALRSRNQDRRKEALDALENLAAVTTHLKHLLLIRDLRKIVGPPTTPPGPDLPRRP</sequence>
<keyword evidence="1" id="KW-0238">DNA-binding</keyword>